<reference evidence="2 3" key="1">
    <citation type="journal article" date="2010" name="Cell">
        <title>The genome of Naegleria gruberi illuminates early eukaryotic versatility.</title>
        <authorList>
            <person name="Fritz-Laylin L.K."/>
            <person name="Prochnik S.E."/>
            <person name="Ginger M.L."/>
            <person name="Dacks J.B."/>
            <person name="Carpenter M.L."/>
            <person name="Field M.C."/>
            <person name="Kuo A."/>
            <person name="Paredez A."/>
            <person name="Chapman J."/>
            <person name="Pham J."/>
            <person name="Shu S."/>
            <person name="Neupane R."/>
            <person name="Cipriano M."/>
            <person name="Mancuso J."/>
            <person name="Tu H."/>
            <person name="Salamov A."/>
            <person name="Lindquist E."/>
            <person name="Shapiro H."/>
            <person name="Lucas S."/>
            <person name="Grigoriev I.V."/>
            <person name="Cande W.Z."/>
            <person name="Fulton C."/>
            <person name="Rokhsar D.S."/>
            <person name="Dawson S.C."/>
        </authorList>
    </citation>
    <scope>NUCLEOTIDE SEQUENCE [LARGE SCALE GENOMIC DNA]</scope>
    <source>
        <strain evidence="2 3">NEG-M</strain>
    </source>
</reference>
<feature type="compositionally biased region" description="Acidic residues" evidence="1">
    <location>
        <begin position="300"/>
        <end position="315"/>
    </location>
</feature>
<feature type="compositionally biased region" description="Polar residues" evidence="1">
    <location>
        <begin position="7"/>
        <end position="21"/>
    </location>
</feature>
<evidence type="ECO:0000313" key="3">
    <source>
        <dbReference type="Proteomes" id="UP000006671"/>
    </source>
</evidence>
<proteinExistence type="predicted"/>
<evidence type="ECO:0000256" key="1">
    <source>
        <dbReference type="SAM" id="MobiDB-lite"/>
    </source>
</evidence>
<dbReference type="GeneID" id="8862002"/>
<accession>D2VIS5</accession>
<evidence type="ECO:0000313" key="2">
    <source>
        <dbReference type="EMBL" id="EFC43401.1"/>
    </source>
</evidence>
<organism evidence="3">
    <name type="scientific">Naegleria gruberi</name>
    <name type="common">Amoeba</name>
    <dbReference type="NCBI Taxonomy" id="5762"/>
    <lineage>
        <taxon>Eukaryota</taxon>
        <taxon>Discoba</taxon>
        <taxon>Heterolobosea</taxon>
        <taxon>Tetramitia</taxon>
        <taxon>Eutetramitia</taxon>
        <taxon>Vahlkampfiidae</taxon>
        <taxon>Naegleria</taxon>
    </lineage>
</organism>
<dbReference type="OMA" id="RISEMRN"/>
<dbReference type="EMBL" id="GG738874">
    <property type="protein sequence ID" value="EFC43401.1"/>
    <property type="molecule type" value="Genomic_DNA"/>
</dbReference>
<feature type="compositionally biased region" description="Acidic residues" evidence="1">
    <location>
        <begin position="354"/>
        <end position="378"/>
    </location>
</feature>
<feature type="compositionally biased region" description="Basic and acidic residues" evidence="1">
    <location>
        <begin position="178"/>
        <end position="190"/>
    </location>
</feature>
<dbReference type="KEGG" id="ngr:NAEGRDRAFT_49881"/>
<dbReference type="OrthoDB" id="10419439at2759"/>
<keyword evidence="3" id="KW-1185">Reference proteome</keyword>
<feature type="compositionally biased region" description="Acidic residues" evidence="1">
    <location>
        <begin position="326"/>
        <end position="336"/>
    </location>
</feature>
<feature type="region of interest" description="Disordered" evidence="1">
    <location>
        <begin position="47"/>
        <end position="77"/>
    </location>
</feature>
<dbReference type="Proteomes" id="UP000006671">
    <property type="component" value="Unassembled WGS sequence"/>
</dbReference>
<sequence>MDKSLGVTASTKPSEQKTFTNLPKGLTLDDMSFWLKYREEINYAQPTPFSVPQQKKPSIKAKATKKKDQPLIEEIDEKSKSASATKVFCVKRKRNEEPLETFYIPSIQQSKKTKMSDLEKQFASTSLNKKKDSSSFSLEPSFSLYKFTIVKSEKKVVEEKTKLSEQSSLKQVTNIKAKTTERTKAHESDMKKKRMLRISEMRNEGNKQIVELQVLSGEQTEKKEEKVDLSNYASMLDEIYGKGATESMQNICDNEFEVDYYTVETCTKMDDIDSENYEDQQNVLRFERFDDQLWLESNLEDEYGFAQDDEYDSEDSNASGNPNNEYPDDEDSEEGEDEHHRQNNYNYNDIYGYPDDEEEEWDDEEEEEDDDGMDDFGY</sequence>
<feature type="region of interest" description="Disordered" evidence="1">
    <location>
        <begin position="300"/>
        <end position="378"/>
    </location>
</feature>
<dbReference type="RefSeq" id="XP_002676145.1">
    <property type="nucleotide sequence ID" value="XM_002676099.1"/>
</dbReference>
<dbReference type="VEuPathDB" id="AmoebaDB:NAEGRDRAFT_49881"/>
<feature type="region of interest" description="Disordered" evidence="1">
    <location>
        <begin position="1"/>
        <end position="22"/>
    </location>
</feature>
<name>D2VIS5_NAEGR</name>
<feature type="region of interest" description="Disordered" evidence="1">
    <location>
        <begin position="174"/>
        <end position="193"/>
    </location>
</feature>
<gene>
    <name evidence="2" type="ORF">NAEGRDRAFT_49881</name>
</gene>
<protein>
    <submittedName>
        <fullName evidence="2">Predicted protein</fullName>
    </submittedName>
</protein>
<dbReference type="InParanoid" id="D2VIS5"/>
<dbReference type="AlphaFoldDB" id="D2VIS5"/>